<keyword evidence="2 4" id="KW-0238">DNA-binding</keyword>
<dbReference type="InterPro" id="IPR001647">
    <property type="entry name" value="HTH_TetR"/>
</dbReference>
<dbReference type="InterPro" id="IPR041347">
    <property type="entry name" value="MftR_C"/>
</dbReference>
<evidence type="ECO:0000256" key="1">
    <source>
        <dbReference type="ARBA" id="ARBA00023015"/>
    </source>
</evidence>
<dbReference type="SUPFAM" id="SSF46689">
    <property type="entry name" value="Homeodomain-like"/>
    <property type="match status" value="1"/>
</dbReference>
<feature type="domain" description="HTH tetR-type" evidence="5">
    <location>
        <begin position="10"/>
        <end position="70"/>
    </location>
</feature>
<reference evidence="7" key="1">
    <citation type="journal article" date="2019" name="Int. J. Syst. Evol. Microbiol.">
        <title>The Global Catalogue of Microorganisms (GCM) 10K type strain sequencing project: providing services to taxonomists for standard genome sequencing and annotation.</title>
        <authorList>
            <consortium name="The Broad Institute Genomics Platform"/>
            <consortium name="The Broad Institute Genome Sequencing Center for Infectious Disease"/>
            <person name="Wu L."/>
            <person name="Ma J."/>
        </authorList>
    </citation>
    <scope>NUCLEOTIDE SEQUENCE [LARGE SCALE GENOMIC DNA]</scope>
    <source>
        <strain evidence="7">CCUG 49560</strain>
    </source>
</reference>
<feature type="DNA-binding region" description="H-T-H motif" evidence="4">
    <location>
        <begin position="33"/>
        <end position="52"/>
    </location>
</feature>
<dbReference type="Pfam" id="PF17754">
    <property type="entry name" value="TetR_C_14"/>
    <property type="match status" value="1"/>
</dbReference>
<sequence length="184" mass="20316">MNDWRERKKAATRQRIQDAAIELFLVKGYEATTVEEIAAAAGVSHMTFFRYFPAKDLVVTADPYDPMIAELVAARPAEEPPLLRLRRALAEGFTYLEERELATVRARARLILDTPALRAQLWQQERDTAELVATALAGGVPDLRFRVLAGAGMAAMTAAVVQWAGDDETASLAELIDRAFQALT</sequence>
<keyword evidence="1" id="KW-0805">Transcription regulation</keyword>
<evidence type="ECO:0000256" key="4">
    <source>
        <dbReference type="PROSITE-ProRule" id="PRU00335"/>
    </source>
</evidence>
<evidence type="ECO:0000259" key="5">
    <source>
        <dbReference type="PROSITE" id="PS50977"/>
    </source>
</evidence>
<name>A0ABV9ENQ8_9ACTN</name>
<evidence type="ECO:0000256" key="2">
    <source>
        <dbReference type="ARBA" id="ARBA00023125"/>
    </source>
</evidence>
<proteinExistence type="predicted"/>
<dbReference type="Gene3D" id="1.10.357.10">
    <property type="entry name" value="Tetracycline Repressor, domain 2"/>
    <property type="match status" value="1"/>
</dbReference>
<dbReference type="RefSeq" id="WP_262844407.1">
    <property type="nucleotide sequence ID" value="NZ_JANZYP010000028.1"/>
</dbReference>
<keyword evidence="7" id="KW-1185">Reference proteome</keyword>
<keyword evidence="3" id="KW-0804">Transcription</keyword>
<dbReference type="Gene3D" id="1.10.10.60">
    <property type="entry name" value="Homeodomain-like"/>
    <property type="match status" value="1"/>
</dbReference>
<organism evidence="6 7">
    <name type="scientific">Sphaerisporangium corydalis</name>
    <dbReference type="NCBI Taxonomy" id="1441875"/>
    <lineage>
        <taxon>Bacteria</taxon>
        <taxon>Bacillati</taxon>
        <taxon>Actinomycetota</taxon>
        <taxon>Actinomycetes</taxon>
        <taxon>Streptosporangiales</taxon>
        <taxon>Streptosporangiaceae</taxon>
        <taxon>Sphaerisporangium</taxon>
    </lineage>
</organism>
<dbReference type="PANTHER" id="PTHR30055">
    <property type="entry name" value="HTH-TYPE TRANSCRIPTIONAL REGULATOR RUTR"/>
    <property type="match status" value="1"/>
</dbReference>
<dbReference type="Proteomes" id="UP001595891">
    <property type="component" value="Unassembled WGS sequence"/>
</dbReference>
<protein>
    <submittedName>
        <fullName evidence="6">TetR family transcriptional regulator</fullName>
    </submittedName>
</protein>
<dbReference type="PRINTS" id="PR00455">
    <property type="entry name" value="HTHTETR"/>
</dbReference>
<dbReference type="PROSITE" id="PS50977">
    <property type="entry name" value="HTH_TETR_2"/>
    <property type="match status" value="1"/>
</dbReference>
<evidence type="ECO:0000313" key="6">
    <source>
        <dbReference type="EMBL" id="MFC4589629.1"/>
    </source>
</evidence>
<dbReference type="PANTHER" id="PTHR30055:SF238">
    <property type="entry name" value="MYCOFACTOCIN BIOSYNTHESIS TRANSCRIPTIONAL REGULATOR MFTR-RELATED"/>
    <property type="match status" value="1"/>
</dbReference>
<dbReference type="InterPro" id="IPR050109">
    <property type="entry name" value="HTH-type_TetR-like_transc_reg"/>
</dbReference>
<dbReference type="InterPro" id="IPR009057">
    <property type="entry name" value="Homeodomain-like_sf"/>
</dbReference>
<evidence type="ECO:0000256" key="3">
    <source>
        <dbReference type="ARBA" id="ARBA00023163"/>
    </source>
</evidence>
<comment type="caution">
    <text evidence="6">The sequence shown here is derived from an EMBL/GenBank/DDBJ whole genome shotgun (WGS) entry which is preliminary data.</text>
</comment>
<dbReference type="EMBL" id="JBHSFN010000017">
    <property type="protein sequence ID" value="MFC4589629.1"/>
    <property type="molecule type" value="Genomic_DNA"/>
</dbReference>
<evidence type="ECO:0000313" key="7">
    <source>
        <dbReference type="Proteomes" id="UP001595891"/>
    </source>
</evidence>
<gene>
    <name evidence="6" type="ORF">ACFO8L_26315</name>
</gene>
<dbReference type="Pfam" id="PF00440">
    <property type="entry name" value="TetR_N"/>
    <property type="match status" value="1"/>
</dbReference>
<accession>A0ABV9ENQ8</accession>